<dbReference type="EMBL" id="JACDQQ010000662">
    <property type="protein sequence ID" value="MBA0084676.1"/>
    <property type="molecule type" value="Genomic_DNA"/>
</dbReference>
<gene>
    <name evidence="1" type="ORF">HRJ53_06755</name>
</gene>
<dbReference type="SUPFAM" id="SSF103084">
    <property type="entry name" value="Holliday junction resolvase RusA"/>
    <property type="match status" value="1"/>
</dbReference>
<proteinExistence type="predicted"/>
<organism evidence="1 2">
    <name type="scientific">Candidatus Acidiferrum panamense</name>
    <dbReference type="NCBI Taxonomy" id="2741543"/>
    <lineage>
        <taxon>Bacteria</taxon>
        <taxon>Pseudomonadati</taxon>
        <taxon>Acidobacteriota</taxon>
        <taxon>Terriglobia</taxon>
        <taxon>Candidatus Acidiferrales</taxon>
        <taxon>Candidatus Acidiferrum</taxon>
    </lineage>
</organism>
<accession>A0A7V8SWA1</accession>
<sequence length="116" mass="13491">MAPSLNRLMRLHWAARRKLLRKWEWAIHCETFRREKPVAILTADKLTVRITRRSRHMLDHDNLYGSAKIILDAMKHIGLIADDSPEHIELHCEQESGAAMTIIRINPLPTNHRLTG</sequence>
<dbReference type="GO" id="GO:0000287">
    <property type="term" value="F:magnesium ion binding"/>
    <property type="evidence" value="ECO:0007669"/>
    <property type="project" value="InterPro"/>
</dbReference>
<evidence type="ECO:0000313" key="1">
    <source>
        <dbReference type="EMBL" id="MBA0084676.1"/>
    </source>
</evidence>
<name>A0A7V8SWA1_9BACT</name>
<dbReference type="Proteomes" id="UP000567293">
    <property type="component" value="Unassembled WGS sequence"/>
</dbReference>
<protein>
    <submittedName>
        <fullName evidence="1">Uncharacterized protein</fullName>
    </submittedName>
</protein>
<dbReference type="InterPro" id="IPR036614">
    <property type="entry name" value="RusA-like_sf"/>
</dbReference>
<dbReference type="Gene3D" id="3.30.1330.70">
    <property type="entry name" value="Holliday junction resolvase RusA"/>
    <property type="match status" value="1"/>
</dbReference>
<dbReference type="GO" id="GO:0006310">
    <property type="term" value="P:DNA recombination"/>
    <property type="evidence" value="ECO:0007669"/>
    <property type="project" value="InterPro"/>
</dbReference>
<comment type="caution">
    <text evidence="1">The sequence shown here is derived from an EMBL/GenBank/DDBJ whole genome shotgun (WGS) entry which is preliminary data.</text>
</comment>
<evidence type="ECO:0000313" key="2">
    <source>
        <dbReference type="Proteomes" id="UP000567293"/>
    </source>
</evidence>
<dbReference type="GO" id="GO:0006281">
    <property type="term" value="P:DNA repair"/>
    <property type="evidence" value="ECO:0007669"/>
    <property type="project" value="InterPro"/>
</dbReference>
<reference evidence="1" key="1">
    <citation type="submission" date="2020-06" db="EMBL/GenBank/DDBJ databases">
        <title>Legume-microbial interactions unlock mineral nutrients during tropical forest succession.</title>
        <authorList>
            <person name="Epihov D.Z."/>
        </authorList>
    </citation>
    <scope>NUCLEOTIDE SEQUENCE [LARGE SCALE GENOMIC DNA]</scope>
    <source>
        <strain evidence="1">Pan2503</strain>
    </source>
</reference>
<keyword evidence="2" id="KW-1185">Reference proteome</keyword>
<dbReference type="AlphaFoldDB" id="A0A7V8SWA1"/>